<evidence type="ECO:0000313" key="3">
    <source>
        <dbReference type="Proteomes" id="UP000637769"/>
    </source>
</evidence>
<keyword evidence="3" id="KW-1185">Reference proteome</keyword>
<sequence length="72" mass="7754">MQAGRNIDKIVRMALGVSHLPVGFRCDKTGPGCFLPGTARQKQDAGAGEEQGHKALRRKAARKLRGHGGLYL</sequence>
<name>A0ABQ1LW92_9PROT</name>
<feature type="compositionally biased region" description="Basic residues" evidence="1">
    <location>
        <begin position="54"/>
        <end position="66"/>
    </location>
</feature>
<gene>
    <name evidence="2" type="ORF">GCM10007207_15740</name>
</gene>
<reference evidence="3" key="1">
    <citation type="journal article" date="2019" name="Int. J. Syst. Evol. Microbiol.">
        <title>The Global Catalogue of Microorganisms (GCM) 10K type strain sequencing project: providing services to taxonomists for standard genome sequencing and annotation.</title>
        <authorList>
            <consortium name="The Broad Institute Genomics Platform"/>
            <consortium name="The Broad Institute Genome Sequencing Center for Infectious Disease"/>
            <person name="Wu L."/>
            <person name="Ma J."/>
        </authorList>
    </citation>
    <scope>NUCLEOTIDE SEQUENCE [LARGE SCALE GENOMIC DNA]</scope>
    <source>
        <strain evidence="3">CCM 7132</strain>
    </source>
</reference>
<proteinExistence type="predicted"/>
<dbReference type="EMBL" id="BMCH01000003">
    <property type="protein sequence ID" value="GGC31080.1"/>
    <property type="molecule type" value="Genomic_DNA"/>
</dbReference>
<evidence type="ECO:0000313" key="2">
    <source>
        <dbReference type="EMBL" id="GGC31080.1"/>
    </source>
</evidence>
<evidence type="ECO:0000256" key="1">
    <source>
        <dbReference type="SAM" id="MobiDB-lite"/>
    </source>
</evidence>
<accession>A0ABQ1LW92</accession>
<comment type="caution">
    <text evidence="2">The sequence shown here is derived from an EMBL/GenBank/DDBJ whole genome shotgun (WGS) entry which is preliminary data.</text>
</comment>
<feature type="region of interest" description="Disordered" evidence="1">
    <location>
        <begin position="38"/>
        <end position="72"/>
    </location>
</feature>
<protein>
    <submittedName>
        <fullName evidence="2">Uncharacterized protein</fullName>
    </submittedName>
</protein>
<dbReference type="Proteomes" id="UP000637769">
    <property type="component" value="Unassembled WGS sequence"/>
</dbReference>
<organism evidence="2 3">
    <name type="scientific">Asaia siamensis</name>
    <dbReference type="NCBI Taxonomy" id="110479"/>
    <lineage>
        <taxon>Bacteria</taxon>
        <taxon>Pseudomonadati</taxon>
        <taxon>Pseudomonadota</taxon>
        <taxon>Alphaproteobacteria</taxon>
        <taxon>Acetobacterales</taxon>
        <taxon>Acetobacteraceae</taxon>
        <taxon>Asaia</taxon>
    </lineage>
</organism>